<feature type="transmembrane region" description="Helical" evidence="1">
    <location>
        <begin position="7"/>
        <end position="27"/>
    </location>
</feature>
<proteinExistence type="predicted"/>
<dbReference type="KEGG" id="luo:HHL09_26140"/>
<keyword evidence="1" id="KW-1133">Transmembrane helix</keyword>
<keyword evidence="1" id="KW-0472">Membrane</keyword>
<evidence type="ECO:0000313" key="2">
    <source>
        <dbReference type="EMBL" id="QJE99111.1"/>
    </source>
</evidence>
<keyword evidence="1" id="KW-0812">Transmembrane</keyword>
<dbReference type="Proteomes" id="UP000501812">
    <property type="component" value="Chromosome"/>
</dbReference>
<keyword evidence="3" id="KW-1185">Reference proteome</keyword>
<organism evidence="2 3">
    <name type="scientific">Luteolibacter luteus</name>
    <dbReference type="NCBI Taxonomy" id="2728835"/>
    <lineage>
        <taxon>Bacteria</taxon>
        <taxon>Pseudomonadati</taxon>
        <taxon>Verrucomicrobiota</taxon>
        <taxon>Verrucomicrobiia</taxon>
        <taxon>Verrucomicrobiales</taxon>
        <taxon>Verrucomicrobiaceae</taxon>
        <taxon>Luteolibacter</taxon>
    </lineage>
</organism>
<evidence type="ECO:0000313" key="3">
    <source>
        <dbReference type="Proteomes" id="UP000501812"/>
    </source>
</evidence>
<dbReference type="RefSeq" id="WP_169457597.1">
    <property type="nucleotide sequence ID" value="NZ_CP051774.1"/>
</dbReference>
<reference evidence="2 3" key="1">
    <citation type="submission" date="2020-04" db="EMBL/GenBank/DDBJ databases">
        <title>Luteolibacter sp. G-1-1-1 isolated from soil.</title>
        <authorList>
            <person name="Dahal R.H."/>
        </authorList>
    </citation>
    <scope>NUCLEOTIDE SEQUENCE [LARGE SCALE GENOMIC DNA]</scope>
    <source>
        <strain evidence="2 3">G-1-1-1</strain>
    </source>
</reference>
<evidence type="ECO:0000256" key="1">
    <source>
        <dbReference type="SAM" id="Phobius"/>
    </source>
</evidence>
<gene>
    <name evidence="2" type="ORF">HHL09_26140</name>
</gene>
<sequence>MKPRPLYRSILFGSGIFIIGFIVWAWWDSSTMASGFHVQRYTAMNREGFIGVMAGEKNSRMAKTGFRSELDPATRVAGFPIRRLAFVRGEAQPMGHDLIQNLPKTEQDKLIRSLKRFKVEAWMIFIPHWLLILAVAGTWAGVMAWQGRRIEEGLKGSSMGG</sequence>
<dbReference type="EMBL" id="CP051774">
    <property type="protein sequence ID" value="QJE99111.1"/>
    <property type="molecule type" value="Genomic_DNA"/>
</dbReference>
<protein>
    <submittedName>
        <fullName evidence="2">Uncharacterized protein</fullName>
    </submittedName>
</protein>
<feature type="transmembrane region" description="Helical" evidence="1">
    <location>
        <begin position="122"/>
        <end position="145"/>
    </location>
</feature>
<dbReference type="AlphaFoldDB" id="A0A858RR24"/>
<name>A0A858RR24_9BACT</name>
<accession>A0A858RR24</accession>